<dbReference type="GO" id="GO:0005096">
    <property type="term" value="F:GTPase activator activity"/>
    <property type="evidence" value="ECO:0007669"/>
    <property type="project" value="UniProtKB-KW"/>
</dbReference>
<dbReference type="RefSeq" id="WP_006079359.1">
    <property type="nucleotide sequence ID" value="NZ_JAMTCC010000026.1"/>
</dbReference>
<comment type="caution">
    <text evidence="5">The sequence shown here is derived from an EMBL/GenBank/DDBJ whole genome shotgun (WGS) entry which is preliminary data.</text>
</comment>
<comment type="subunit">
    <text evidence="3">Interacts with Der.</text>
</comment>
<proteinExistence type="inferred from homology"/>
<dbReference type="Proteomes" id="UP001155604">
    <property type="component" value="Unassembled WGS sequence"/>
</dbReference>
<evidence type="ECO:0000256" key="4">
    <source>
        <dbReference type="SAM" id="MobiDB-lite"/>
    </source>
</evidence>
<evidence type="ECO:0000313" key="6">
    <source>
        <dbReference type="Proteomes" id="UP001155604"/>
    </source>
</evidence>
<organism evidence="5 6">
    <name type="scientific">Shewanella septentrionalis</name>
    <dbReference type="NCBI Taxonomy" id="2952223"/>
    <lineage>
        <taxon>Bacteria</taxon>
        <taxon>Pseudomonadati</taxon>
        <taxon>Pseudomonadota</taxon>
        <taxon>Gammaproteobacteria</taxon>
        <taxon>Alteromonadales</taxon>
        <taxon>Shewanellaceae</taxon>
        <taxon>Shewanella</taxon>
    </lineage>
</organism>
<feature type="compositionally biased region" description="Basic and acidic residues" evidence="4">
    <location>
        <begin position="22"/>
        <end position="37"/>
    </location>
</feature>
<keyword evidence="2 3" id="KW-0690">Ribosome biogenesis</keyword>
<keyword evidence="1 3" id="KW-0343">GTPase activation</keyword>
<dbReference type="GO" id="GO:0042254">
    <property type="term" value="P:ribosome biogenesis"/>
    <property type="evidence" value="ECO:0007669"/>
    <property type="project" value="UniProtKB-KW"/>
</dbReference>
<dbReference type="Pfam" id="PF04220">
    <property type="entry name" value="YihI"/>
    <property type="match status" value="1"/>
</dbReference>
<feature type="region of interest" description="Disordered" evidence="4">
    <location>
        <begin position="1"/>
        <end position="75"/>
    </location>
</feature>
<dbReference type="EMBL" id="JAMTCC010000026">
    <property type="protein sequence ID" value="MCT7946735.1"/>
    <property type="molecule type" value="Genomic_DNA"/>
</dbReference>
<reference evidence="5" key="1">
    <citation type="journal article" date="2023" name="Int. J. Syst. Evol. Microbiol.">
        <title>&lt;i&gt;Shewanella septentrionalis&lt;/i&gt; sp. nov. and &lt;i&gt;Shewanella holmiensis&lt;/i&gt; sp. nov., isolated from Baltic Sea water and sediments.</title>
        <authorList>
            <person name="Martin-Rodriguez A.J."/>
            <person name="Thorell K."/>
            <person name="Joffre E."/>
            <person name="Jensie-Markopoulos S."/>
            <person name="Moore E.R.B."/>
            <person name="Sjoling A."/>
        </authorList>
    </citation>
    <scope>NUCLEOTIDE SEQUENCE</scope>
    <source>
        <strain evidence="5">SP1W3</strain>
    </source>
</reference>
<evidence type="ECO:0000256" key="3">
    <source>
        <dbReference type="HAMAP-Rule" id="MF_01058"/>
    </source>
</evidence>
<name>A0A9X2WWI4_9GAMM</name>
<comment type="function">
    <text evidence="3">A GTPase-activating protein (GAP) that modifies Der/EngA GTPase function. May play a role in ribosome biogenesis.</text>
</comment>
<evidence type="ECO:0000256" key="1">
    <source>
        <dbReference type="ARBA" id="ARBA00022468"/>
    </source>
</evidence>
<gene>
    <name evidence="3 5" type="primary">yihI</name>
    <name evidence="5" type="ORF">NE536_15335</name>
</gene>
<keyword evidence="6" id="KW-1185">Reference proteome</keyword>
<evidence type="ECO:0000256" key="2">
    <source>
        <dbReference type="ARBA" id="ARBA00022517"/>
    </source>
</evidence>
<dbReference type="InterPro" id="IPR007336">
    <property type="entry name" value="YihI"/>
</dbReference>
<dbReference type="GeneID" id="11774441"/>
<evidence type="ECO:0000313" key="5">
    <source>
        <dbReference type="EMBL" id="MCT7946735.1"/>
    </source>
</evidence>
<sequence length="186" mass="20728">MSRSKKTRKGGENSPKLQPRVKKQDRAVATGKRKDSGNKSGSRHNESLILAQAPQQQAAKKKDPRHGSKKPIALAIPAAVVTDKAAQPKVKQAKLTDEQKLLKLEEDPRLNQLLDMLEEGRDLNDVDQKWLDQQLNKIEALMVKLGISDDMDDDAPSSPAKSLSDDELFDKFESGADLLKDYQDKF</sequence>
<protein>
    <recommendedName>
        <fullName evidence="3">Der GTPase-activating protein YihI</fullName>
    </recommendedName>
</protein>
<dbReference type="HAMAP" id="MF_01058">
    <property type="entry name" value="GAP_YihI"/>
    <property type="match status" value="1"/>
</dbReference>
<dbReference type="AlphaFoldDB" id="A0A9X2WWI4"/>
<dbReference type="NCBIfam" id="NF003560">
    <property type="entry name" value="PRK05244.1-1"/>
    <property type="match status" value="1"/>
</dbReference>
<comment type="similarity">
    <text evidence="3">Belongs to the YihI family.</text>
</comment>
<accession>A0A9X2WWI4</accession>